<dbReference type="VEuPathDB" id="FungiDB:AAP_01412"/>
<organism evidence="4 5">
    <name type="scientific">Ascosphaera apis ARSEF 7405</name>
    <dbReference type="NCBI Taxonomy" id="392613"/>
    <lineage>
        <taxon>Eukaryota</taxon>
        <taxon>Fungi</taxon>
        <taxon>Dikarya</taxon>
        <taxon>Ascomycota</taxon>
        <taxon>Pezizomycotina</taxon>
        <taxon>Eurotiomycetes</taxon>
        <taxon>Eurotiomycetidae</taxon>
        <taxon>Onygenales</taxon>
        <taxon>Ascosphaeraceae</taxon>
        <taxon>Ascosphaera</taxon>
    </lineage>
</organism>
<comment type="similarity">
    <text evidence="1">Belongs to the prefoldin subunit beta family.</text>
</comment>
<sequence>MAEQLQKLNTEFTQLQTELAGIVTARERLESQQQENQAVKKEFDTLDDDANIYKLVGPVLLKQETSEAVHAVEARLGFIEKEIERVEKQIKELEEKCEKKKVELLQCQTQLQQQQQQQQQAASASA</sequence>
<dbReference type="PANTHER" id="PTHR21431">
    <property type="entry name" value="PREFOLDIN SUBUNIT 6"/>
    <property type="match status" value="1"/>
</dbReference>
<accession>A0A168BTU6</accession>
<dbReference type="InterPro" id="IPR009053">
    <property type="entry name" value="Prefoldin"/>
</dbReference>
<dbReference type="GO" id="GO:0016272">
    <property type="term" value="C:prefoldin complex"/>
    <property type="evidence" value="ECO:0007669"/>
    <property type="project" value="InterPro"/>
</dbReference>
<dbReference type="GO" id="GO:0005737">
    <property type="term" value="C:cytoplasm"/>
    <property type="evidence" value="ECO:0007669"/>
    <property type="project" value="TreeGrafter"/>
</dbReference>
<dbReference type="Proteomes" id="UP000242877">
    <property type="component" value="Unassembled WGS sequence"/>
</dbReference>
<gene>
    <name evidence="4" type="ORF">AAP_01412</name>
</gene>
<dbReference type="Gene3D" id="1.10.287.370">
    <property type="match status" value="1"/>
</dbReference>
<comment type="caution">
    <text evidence="4">The sequence shown here is derived from an EMBL/GenBank/DDBJ whole genome shotgun (WGS) entry which is preliminary data.</text>
</comment>
<evidence type="ECO:0000313" key="4">
    <source>
        <dbReference type="EMBL" id="KZZ95736.1"/>
    </source>
</evidence>
<dbReference type="GO" id="GO:0051087">
    <property type="term" value="F:protein-folding chaperone binding"/>
    <property type="evidence" value="ECO:0007669"/>
    <property type="project" value="TreeGrafter"/>
</dbReference>
<dbReference type="CDD" id="cd23161">
    <property type="entry name" value="Prefoldin_6"/>
    <property type="match status" value="1"/>
</dbReference>
<dbReference type="EMBL" id="AZGZ01000004">
    <property type="protein sequence ID" value="KZZ95736.1"/>
    <property type="molecule type" value="Genomic_DNA"/>
</dbReference>
<dbReference type="AlphaFoldDB" id="A0A168BTU6"/>
<dbReference type="GO" id="GO:0006457">
    <property type="term" value="P:protein folding"/>
    <property type="evidence" value="ECO:0007669"/>
    <property type="project" value="InterPro"/>
</dbReference>
<evidence type="ECO:0000256" key="3">
    <source>
        <dbReference type="SAM" id="Coils"/>
    </source>
</evidence>
<dbReference type="GO" id="GO:0051131">
    <property type="term" value="P:chaperone-mediated protein complex assembly"/>
    <property type="evidence" value="ECO:0007669"/>
    <property type="project" value="TreeGrafter"/>
</dbReference>
<protein>
    <submittedName>
        <fullName evidence="4">Prefoldin</fullName>
    </submittedName>
</protein>
<dbReference type="Pfam" id="PF01920">
    <property type="entry name" value="Prefoldin_2"/>
    <property type="match status" value="1"/>
</dbReference>
<keyword evidence="2" id="KW-0143">Chaperone</keyword>
<keyword evidence="3" id="KW-0175">Coiled coil</keyword>
<dbReference type="SUPFAM" id="SSF46579">
    <property type="entry name" value="Prefoldin"/>
    <property type="match status" value="1"/>
</dbReference>
<proteinExistence type="inferred from homology"/>
<evidence type="ECO:0000313" key="5">
    <source>
        <dbReference type="Proteomes" id="UP000242877"/>
    </source>
</evidence>
<evidence type="ECO:0000256" key="2">
    <source>
        <dbReference type="ARBA" id="ARBA00023186"/>
    </source>
</evidence>
<evidence type="ECO:0000256" key="1">
    <source>
        <dbReference type="ARBA" id="ARBA00008045"/>
    </source>
</evidence>
<dbReference type="PANTHER" id="PTHR21431:SF0">
    <property type="entry name" value="PREFOLDIN SUBUNIT 6"/>
    <property type="match status" value="1"/>
</dbReference>
<dbReference type="FunFam" id="1.10.287.370:FF:000003">
    <property type="entry name" value="Prefoldin subunit 6"/>
    <property type="match status" value="1"/>
</dbReference>
<name>A0A168BTU6_9EURO</name>
<reference evidence="4 5" key="1">
    <citation type="journal article" date="2016" name="Genome Biol. Evol.">
        <title>Divergent and convergent evolution of fungal pathogenicity.</title>
        <authorList>
            <person name="Shang Y."/>
            <person name="Xiao G."/>
            <person name="Zheng P."/>
            <person name="Cen K."/>
            <person name="Zhan S."/>
            <person name="Wang C."/>
        </authorList>
    </citation>
    <scope>NUCLEOTIDE SEQUENCE [LARGE SCALE GENOMIC DNA]</scope>
    <source>
        <strain evidence="4 5">ARSEF 7405</strain>
    </source>
</reference>
<dbReference type="OrthoDB" id="248120at2759"/>
<dbReference type="GO" id="GO:0051082">
    <property type="term" value="F:unfolded protein binding"/>
    <property type="evidence" value="ECO:0007669"/>
    <property type="project" value="InterPro"/>
</dbReference>
<dbReference type="InterPro" id="IPR002777">
    <property type="entry name" value="PFD_beta-like"/>
</dbReference>
<feature type="coiled-coil region" evidence="3">
    <location>
        <begin position="22"/>
        <end position="117"/>
    </location>
</feature>
<keyword evidence="5" id="KW-1185">Reference proteome</keyword>